<dbReference type="Pfam" id="PF23041">
    <property type="entry name" value="DUF7036"/>
    <property type="match status" value="2"/>
</dbReference>
<accession>A0ABD1C066</accession>
<keyword evidence="2" id="KW-0472">Membrane</keyword>
<protein>
    <recommendedName>
        <fullName evidence="3">DUF7036 domain-containing protein</fullName>
    </recommendedName>
</protein>
<feature type="region of interest" description="Disordered" evidence="1">
    <location>
        <begin position="1"/>
        <end position="38"/>
    </location>
</feature>
<evidence type="ECO:0000313" key="4">
    <source>
        <dbReference type="EMBL" id="KAL1222833.1"/>
    </source>
</evidence>
<dbReference type="PANTHER" id="PTHR33826:SF4">
    <property type="entry name" value="F20B24.21"/>
    <property type="match status" value="1"/>
</dbReference>
<dbReference type="PANTHER" id="PTHR33826">
    <property type="entry name" value="F20B24.21"/>
    <property type="match status" value="1"/>
</dbReference>
<sequence length="276" mass="30573">MTVKPSNEKEDDQQQQQQQNLDPENPENPEPSRTSSSRSCSSALSCLFSLRCLIVMVLSLAIVLFAIFWLFPRRSPSDNAVKVTAPPIQAYFKLHKPASEVISHKGRLENEIFKSIGLPNINVTILSLKQSGSHDHHFTDVEFAVDLLNSTDHDSLTSLRSSFVNLFTQTSNLNLTKSSFGKASLFQILFSELEPPESIHFIFKNEQGSTLSPPVTVQVAFVSTMTELLEKRLDHFIQIIQTSINLGLDSSVFGQVKSITLSTIDSASVLALPPIT</sequence>
<feature type="transmembrane region" description="Helical" evidence="2">
    <location>
        <begin position="48"/>
        <end position="71"/>
    </location>
</feature>
<keyword evidence="5" id="KW-1185">Reference proteome</keyword>
<evidence type="ECO:0000313" key="5">
    <source>
        <dbReference type="Proteomes" id="UP001558713"/>
    </source>
</evidence>
<reference evidence="4 5" key="1">
    <citation type="submission" date="2024-04" db="EMBL/GenBank/DDBJ databases">
        <title>Genome assembly C_amara_ONT_v2.</title>
        <authorList>
            <person name="Yant L."/>
            <person name="Moore C."/>
            <person name="Slenker M."/>
        </authorList>
    </citation>
    <scope>NUCLEOTIDE SEQUENCE [LARGE SCALE GENOMIC DNA]</scope>
    <source>
        <tissue evidence="4">Leaf</tissue>
    </source>
</reference>
<feature type="compositionally biased region" description="Low complexity" evidence="1">
    <location>
        <begin position="14"/>
        <end position="23"/>
    </location>
</feature>
<name>A0ABD1C066_CARAN</name>
<feature type="domain" description="DUF7036" evidence="3">
    <location>
        <begin position="91"/>
        <end position="181"/>
    </location>
</feature>
<feature type="domain" description="DUF7036" evidence="3">
    <location>
        <begin position="187"/>
        <end position="254"/>
    </location>
</feature>
<evidence type="ECO:0000256" key="2">
    <source>
        <dbReference type="SAM" id="Phobius"/>
    </source>
</evidence>
<gene>
    <name evidence="4" type="ORF">V5N11_022141</name>
</gene>
<proteinExistence type="predicted"/>
<dbReference type="EMBL" id="JBANAX010000090">
    <property type="protein sequence ID" value="KAL1222833.1"/>
    <property type="molecule type" value="Genomic_DNA"/>
</dbReference>
<evidence type="ECO:0000259" key="3">
    <source>
        <dbReference type="Pfam" id="PF23041"/>
    </source>
</evidence>
<evidence type="ECO:0000256" key="1">
    <source>
        <dbReference type="SAM" id="MobiDB-lite"/>
    </source>
</evidence>
<keyword evidence="2" id="KW-0812">Transmembrane</keyword>
<dbReference type="AlphaFoldDB" id="A0ABD1C066"/>
<dbReference type="Proteomes" id="UP001558713">
    <property type="component" value="Unassembled WGS sequence"/>
</dbReference>
<organism evidence="4 5">
    <name type="scientific">Cardamine amara subsp. amara</name>
    <dbReference type="NCBI Taxonomy" id="228776"/>
    <lineage>
        <taxon>Eukaryota</taxon>
        <taxon>Viridiplantae</taxon>
        <taxon>Streptophyta</taxon>
        <taxon>Embryophyta</taxon>
        <taxon>Tracheophyta</taxon>
        <taxon>Spermatophyta</taxon>
        <taxon>Magnoliopsida</taxon>
        <taxon>eudicotyledons</taxon>
        <taxon>Gunneridae</taxon>
        <taxon>Pentapetalae</taxon>
        <taxon>rosids</taxon>
        <taxon>malvids</taxon>
        <taxon>Brassicales</taxon>
        <taxon>Brassicaceae</taxon>
        <taxon>Cardamineae</taxon>
        <taxon>Cardamine</taxon>
    </lineage>
</organism>
<comment type="caution">
    <text evidence="4">The sequence shown here is derived from an EMBL/GenBank/DDBJ whole genome shotgun (WGS) entry which is preliminary data.</text>
</comment>
<dbReference type="InterPro" id="IPR055464">
    <property type="entry name" value="DUF7036"/>
</dbReference>
<keyword evidence="2" id="KW-1133">Transmembrane helix</keyword>